<gene>
    <name evidence="14" type="ORF">J3Q64DRAFT_1669697</name>
</gene>
<dbReference type="Proteomes" id="UP001448207">
    <property type="component" value="Unassembled WGS sequence"/>
</dbReference>
<reference evidence="14 15" key="1">
    <citation type="submission" date="2024-04" db="EMBL/GenBank/DDBJ databases">
        <title>Symmetric and asymmetric DNA N6-adenine methylation regulates different biological responses in Mucorales.</title>
        <authorList>
            <consortium name="Lawrence Berkeley National Laboratory"/>
            <person name="Lax C."/>
            <person name="Mondo S.J."/>
            <person name="Osorio-Concepcion M."/>
            <person name="Muszewska A."/>
            <person name="Corrochano-Luque M."/>
            <person name="Gutierrez G."/>
            <person name="Riley R."/>
            <person name="Lipzen A."/>
            <person name="Guo J."/>
            <person name="Hundley H."/>
            <person name="Amirebrahimi M."/>
            <person name="Ng V."/>
            <person name="Lorenzo-Gutierrez D."/>
            <person name="Binder U."/>
            <person name="Yang J."/>
            <person name="Song Y."/>
            <person name="Canovas D."/>
            <person name="Navarro E."/>
            <person name="Freitag M."/>
            <person name="Gabaldon T."/>
            <person name="Grigoriev I.V."/>
            <person name="Corrochano L.M."/>
            <person name="Nicolas F.E."/>
            <person name="Garre V."/>
        </authorList>
    </citation>
    <scope>NUCLEOTIDE SEQUENCE [LARGE SCALE GENOMIC DNA]</scope>
    <source>
        <strain evidence="14 15">L51</strain>
    </source>
</reference>
<comment type="cofactor">
    <cofactor evidence="2">
        <name>Zn(2+)</name>
        <dbReference type="ChEBI" id="CHEBI:29105"/>
    </cofactor>
</comment>
<keyword evidence="5" id="KW-0597">Phosphoprotein</keyword>
<dbReference type="PRINTS" id="PR00113">
    <property type="entry name" value="ALKPHPHTASE"/>
</dbReference>
<keyword evidence="9 11" id="KW-0460">Magnesium</keyword>
<evidence type="ECO:0000256" key="1">
    <source>
        <dbReference type="ARBA" id="ARBA00001946"/>
    </source>
</evidence>
<evidence type="ECO:0000256" key="11">
    <source>
        <dbReference type="RuleBase" id="RU003947"/>
    </source>
</evidence>
<evidence type="ECO:0000256" key="8">
    <source>
        <dbReference type="ARBA" id="ARBA00022833"/>
    </source>
</evidence>
<sequence>MSNRNYNTLPSDPEVQPINSPTRPRLHRIVGAVLLVLAGSVIAGTTIMLVAKNEPAPQNVIMMISDGFGPASEAYARQYHSWDQGLGYKAMLPLDTILVGSSRTQSSSSMITDSAAGATAFACAQKSYNGAIGVDSKGVPCGTVLESAKLHRNMLTGLVVTSRITHATPASFSAHVLGRDSENDIASQQIGFNPLGRTVDLMFGGGACEFTSNLTEHSCRLDTRDLFEEAKESFGWTVKRTREDFDEIEPSDAELPLMGLFAPDHMSYEIDRDSSKQPSLKEMAKKALEILNVASKKQGTGFFMMIEGSRIDMAAHTNDPAAHVHEIYEYNQAILAVKEFVDANPNTVVISTSDHETGGFTIGRQIGKDYPEYKWNPEVIKRVQHSSQYLAGIWRKEIDASDEDYSAKVKEFLVTVILRDGLGIDNPTDEELERLMSWKGSNKWTEELAYDLTDMVSRRALLGWSTHGHTAVDVNLYAYGHQSEKLRGNHENTDIGDFIVEQLDLNLEDITERLKSHDSFKEFGVNNIENSNTTTNKHKYHHL</sequence>
<accession>A0ABR3BD41</accession>
<evidence type="ECO:0000256" key="3">
    <source>
        <dbReference type="ARBA" id="ARBA00005984"/>
    </source>
</evidence>
<evidence type="ECO:0000256" key="4">
    <source>
        <dbReference type="ARBA" id="ARBA00012647"/>
    </source>
</evidence>
<comment type="cofactor">
    <cofactor evidence="1">
        <name>Mg(2+)</name>
        <dbReference type="ChEBI" id="CHEBI:18420"/>
    </cofactor>
</comment>
<keyword evidence="8 11" id="KW-0862">Zinc</keyword>
<protein>
    <recommendedName>
        <fullName evidence="4 11">Alkaline phosphatase</fullName>
        <ecNumber evidence="4 11">3.1.3.1</ecNumber>
    </recommendedName>
</protein>
<feature type="compositionally biased region" description="Polar residues" evidence="12">
    <location>
        <begin position="1"/>
        <end position="10"/>
    </location>
</feature>
<dbReference type="InterPro" id="IPR018299">
    <property type="entry name" value="Alkaline_phosphatase_AS"/>
</dbReference>
<keyword evidence="13" id="KW-0812">Transmembrane</keyword>
<evidence type="ECO:0000256" key="5">
    <source>
        <dbReference type="ARBA" id="ARBA00022553"/>
    </source>
</evidence>
<dbReference type="Gene3D" id="3.40.720.10">
    <property type="entry name" value="Alkaline Phosphatase, subunit A"/>
    <property type="match status" value="1"/>
</dbReference>
<keyword evidence="13" id="KW-0472">Membrane</keyword>
<comment type="similarity">
    <text evidence="3 10">Belongs to the alkaline phosphatase family.</text>
</comment>
<dbReference type="InterPro" id="IPR001952">
    <property type="entry name" value="Alkaline_phosphatase"/>
</dbReference>
<dbReference type="SUPFAM" id="SSF53649">
    <property type="entry name" value="Alkaline phosphatase-like"/>
    <property type="match status" value="1"/>
</dbReference>
<keyword evidence="13" id="KW-1133">Transmembrane helix</keyword>
<evidence type="ECO:0000313" key="14">
    <source>
        <dbReference type="EMBL" id="KAL0096759.1"/>
    </source>
</evidence>
<keyword evidence="6" id="KW-0479">Metal-binding</keyword>
<comment type="caution">
    <text evidence="14">The sequence shown here is derived from an EMBL/GenBank/DDBJ whole genome shotgun (WGS) entry which is preliminary data.</text>
</comment>
<dbReference type="Gene3D" id="1.10.60.40">
    <property type="match status" value="1"/>
</dbReference>
<evidence type="ECO:0000256" key="13">
    <source>
        <dbReference type="SAM" id="Phobius"/>
    </source>
</evidence>
<dbReference type="EC" id="3.1.3.1" evidence="4 11"/>
<name>A0ABR3BD41_PHYBL</name>
<dbReference type="InterPro" id="IPR017850">
    <property type="entry name" value="Alkaline_phosphatase_core_sf"/>
</dbReference>
<dbReference type="SMART" id="SM00098">
    <property type="entry name" value="alkPPc"/>
    <property type="match status" value="1"/>
</dbReference>
<dbReference type="PANTHER" id="PTHR11596">
    <property type="entry name" value="ALKALINE PHOSPHATASE"/>
    <property type="match status" value="1"/>
</dbReference>
<evidence type="ECO:0000256" key="10">
    <source>
        <dbReference type="RuleBase" id="RU003946"/>
    </source>
</evidence>
<proteinExistence type="inferred from homology"/>
<evidence type="ECO:0000256" key="6">
    <source>
        <dbReference type="ARBA" id="ARBA00022723"/>
    </source>
</evidence>
<dbReference type="PANTHER" id="PTHR11596:SF5">
    <property type="entry name" value="ALKALINE PHOSPHATASE"/>
    <property type="match status" value="1"/>
</dbReference>
<dbReference type="EMBL" id="JBCLYO010000001">
    <property type="protein sequence ID" value="KAL0096759.1"/>
    <property type="molecule type" value="Genomic_DNA"/>
</dbReference>
<dbReference type="CDD" id="cd16012">
    <property type="entry name" value="ALP"/>
    <property type="match status" value="1"/>
</dbReference>
<evidence type="ECO:0000256" key="9">
    <source>
        <dbReference type="ARBA" id="ARBA00022842"/>
    </source>
</evidence>
<feature type="region of interest" description="Disordered" evidence="12">
    <location>
        <begin position="1"/>
        <end position="21"/>
    </location>
</feature>
<keyword evidence="15" id="KW-1185">Reference proteome</keyword>
<organism evidence="14 15">
    <name type="scientific">Phycomyces blakesleeanus</name>
    <dbReference type="NCBI Taxonomy" id="4837"/>
    <lineage>
        <taxon>Eukaryota</taxon>
        <taxon>Fungi</taxon>
        <taxon>Fungi incertae sedis</taxon>
        <taxon>Mucoromycota</taxon>
        <taxon>Mucoromycotina</taxon>
        <taxon>Mucoromycetes</taxon>
        <taxon>Mucorales</taxon>
        <taxon>Phycomycetaceae</taxon>
        <taxon>Phycomyces</taxon>
    </lineage>
</organism>
<feature type="transmembrane region" description="Helical" evidence="13">
    <location>
        <begin position="29"/>
        <end position="51"/>
    </location>
</feature>
<comment type="catalytic activity">
    <reaction evidence="11">
        <text>a phosphate monoester + H2O = an alcohol + phosphate</text>
        <dbReference type="Rhea" id="RHEA:15017"/>
        <dbReference type="ChEBI" id="CHEBI:15377"/>
        <dbReference type="ChEBI" id="CHEBI:30879"/>
        <dbReference type="ChEBI" id="CHEBI:43474"/>
        <dbReference type="ChEBI" id="CHEBI:67140"/>
        <dbReference type="EC" id="3.1.3.1"/>
    </reaction>
</comment>
<evidence type="ECO:0000313" key="15">
    <source>
        <dbReference type="Proteomes" id="UP001448207"/>
    </source>
</evidence>
<evidence type="ECO:0000256" key="2">
    <source>
        <dbReference type="ARBA" id="ARBA00001947"/>
    </source>
</evidence>
<evidence type="ECO:0000256" key="12">
    <source>
        <dbReference type="SAM" id="MobiDB-lite"/>
    </source>
</evidence>
<evidence type="ECO:0000256" key="7">
    <source>
        <dbReference type="ARBA" id="ARBA00022801"/>
    </source>
</evidence>
<keyword evidence="7 11" id="KW-0378">Hydrolase</keyword>
<dbReference type="Pfam" id="PF00245">
    <property type="entry name" value="Alk_phosphatase"/>
    <property type="match status" value="1"/>
</dbReference>
<dbReference type="PROSITE" id="PS00123">
    <property type="entry name" value="ALKALINE_PHOSPHATASE"/>
    <property type="match status" value="1"/>
</dbReference>